<protein>
    <submittedName>
        <fullName evidence="1">Uncharacterized protein</fullName>
    </submittedName>
</protein>
<dbReference type="Proteomes" id="UP000831701">
    <property type="component" value="Chromosome 6"/>
</dbReference>
<proteinExistence type="predicted"/>
<reference evidence="1" key="1">
    <citation type="submission" date="2022-04" db="EMBL/GenBank/DDBJ databases">
        <title>Jade perch genome.</title>
        <authorList>
            <person name="Chao B."/>
        </authorList>
    </citation>
    <scope>NUCLEOTIDE SEQUENCE</scope>
    <source>
        <strain evidence="1">CB-2022</strain>
    </source>
</reference>
<evidence type="ECO:0000313" key="2">
    <source>
        <dbReference type="Proteomes" id="UP000831701"/>
    </source>
</evidence>
<evidence type="ECO:0000313" key="1">
    <source>
        <dbReference type="EMBL" id="KAI3370796.1"/>
    </source>
</evidence>
<keyword evidence="2" id="KW-1185">Reference proteome</keyword>
<accession>A0ACB8WSM0</accession>
<organism evidence="1 2">
    <name type="scientific">Scortum barcoo</name>
    <name type="common">barcoo grunter</name>
    <dbReference type="NCBI Taxonomy" id="214431"/>
    <lineage>
        <taxon>Eukaryota</taxon>
        <taxon>Metazoa</taxon>
        <taxon>Chordata</taxon>
        <taxon>Craniata</taxon>
        <taxon>Vertebrata</taxon>
        <taxon>Euteleostomi</taxon>
        <taxon>Actinopterygii</taxon>
        <taxon>Neopterygii</taxon>
        <taxon>Teleostei</taxon>
        <taxon>Neoteleostei</taxon>
        <taxon>Acanthomorphata</taxon>
        <taxon>Eupercaria</taxon>
        <taxon>Centrarchiformes</taxon>
        <taxon>Terapontoidei</taxon>
        <taxon>Terapontidae</taxon>
        <taxon>Scortum</taxon>
    </lineage>
</organism>
<dbReference type="EMBL" id="CM041536">
    <property type="protein sequence ID" value="KAI3370796.1"/>
    <property type="molecule type" value="Genomic_DNA"/>
</dbReference>
<sequence length="74" mass="8689">MEDRVRLWIAKNTNSNASSPSEWNYRYSTTRDSRATAESWRLRLGFDIVRTVQNLCNDTLALLGYKQNRCLFLT</sequence>
<comment type="caution">
    <text evidence="1">The sequence shown here is derived from an EMBL/GenBank/DDBJ whole genome shotgun (WGS) entry which is preliminary data.</text>
</comment>
<gene>
    <name evidence="1" type="ORF">L3Q82_007332</name>
</gene>
<name>A0ACB8WSM0_9TELE</name>